<evidence type="ECO:0000313" key="2">
    <source>
        <dbReference type="Proteomes" id="UP000253689"/>
    </source>
</evidence>
<keyword evidence="2" id="KW-1185">Reference proteome</keyword>
<dbReference type="RefSeq" id="WP_186823361.1">
    <property type="nucleotide sequence ID" value="NZ_CP031088.1"/>
</dbReference>
<protein>
    <submittedName>
        <fullName evidence="1">Uncharacterized protein</fullName>
    </submittedName>
</protein>
<dbReference type="AlphaFoldDB" id="A0A345DQS4"/>
<evidence type="ECO:0000313" key="1">
    <source>
        <dbReference type="EMBL" id="AXF96565.1"/>
    </source>
</evidence>
<dbReference type="Proteomes" id="UP000253689">
    <property type="component" value="Chromosome"/>
</dbReference>
<sequence>MNKKYLLIIKNKYSIDTLSFYTFEEAKITAKNKKYYPTVIIDLENENIKWQGE</sequence>
<dbReference type="KEGG" id="sphh:SDAV_001602"/>
<name>A0A345DQS4_9MOLU</name>
<dbReference type="EMBL" id="CP031088">
    <property type="protein sequence ID" value="AXF96565.1"/>
    <property type="molecule type" value="Genomic_DNA"/>
</dbReference>
<reference evidence="2" key="1">
    <citation type="submission" date="2018-07" db="EMBL/GenBank/DDBJ databases">
        <title>Complete Genome Sequence of Spiroplasma phoeniceum.</title>
        <authorList>
            <person name="Davis R.E."/>
            <person name="Shao J.Y."/>
            <person name="Zhao Y."/>
            <person name="Silver A."/>
            <person name="Stump z."/>
            <person name="Gasparich G."/>
        </authorList>
    </citation>
    <scope>NUCLEOTIDE SEQUENCE [LARGE SCALE GENOMIC DNA]</scope>
    <source>
        <strain evidence="2">P40</strain>
    </source>
</reference>
<proteinExistence type="predicted"/>
<organism evidence="1 2">
    <name type="scientific">Spiroplasma phoeniceum P40</name>
    <dbReference type="NCBI Taxonomy" id="1276259"/>
    <lineage>
        <taxon>Bacteria</taxon>
        <taxon>Bacillati</taxon>
        <taxon>Mycoplasmatota</taxon>
        <taxon>Mollicutes</taxon>
        <taxon>Entomoplasmatales</taxon>
        <taxon>Spiroplasmataceae</taxon>
        <taxon>Spiroplasma</taxon>
    </lineage>
</organism>
<accession>A0A345DQS4</accession>
<gene>
    <name evidence="1" type="ORF">SDAV_001602</name>
</gene>